<evidence type="ECO:0000313" key="4">
    <source>
        <dbReference type="Proteomes" id="UP001630127"/>
    </source>
</evidence>
<feature type="region of interest" description="Disordered" evidence="1">
    <location>
        <begin position="215"/>
        <end position="236"/>
    </location>
</feature>
<reference evidence="3 4" key="1">
    <citation type="submission" date="2024-11" db="EMBL/GenBank/DDBJ databases">
        <title>A near-complete genome assembly of Cinchona calisaya.</title>
        <authorList>
            <person name="Lian D.C."/>
            <person name="Zhao X.W."/>
            <person name="Wei L."/>
        </authorList>
    </citation>
    <scope>NUCLEOTIDE SEQUENCE [LARGE SCALE GENOMIC DNA]</scope>
    <source>
        <tissue evidence="3">Nenye</tissue>
    </source>
</reference>
<evidence type="ECO:0000256" key="1">
    <source>
        <dbReference type="SAM" id="MobiDB-lite"/>
    </source>
</evidence>
<dbReference type="PANTHER" id="PTHR48451:SF1">
    <property type="entry name" value="DUF4218 DOMAIN-CONTAINING PROTEIN"/>
    <property type="match status" value="1"/>
</dbReference>
<feature type="compositionally biased region" description="Polar residues" evidence="1">
    <location>
        <begin position="218"/>
        <end position="236"/>
    </location>
</feature>
<dbReference type="Proteomes" id="UP001630127">
    <property type="component" value="Unassembled WGS sequence"/>
</dbReference>
<sequence length="290" mass="32528">MGQYKVYVYNKARPEGCIAEHYLDDECLTFISKYLHNVPTREHMEVLEKDNVSNIQFKHDLELPRWFEERIPDTSFSRGTTTKTSSVGLPSLTSVGLPLTTTGEEQVDGFPNSLWVGSDHSIGCANNNIGEIEELPENENDLVALKRQRRPTHNSALSKKRKEAKEEGHVRPIDLYEMTRSSKRKNGLVERNQQPILGSLLMIMVGGLCNTKEEETKTNIGNPKNYSARSNPTSSTVANLEADQTPRLRFLFLVWRKSTTKSGYDLINLPNSQVLRPHGASASGANEVGL</sequence>
<gene>
    <name evidence="3" type="ORF">ACH5RR_018414</name>
</gene>
<comment type="caution">
    <text evidence="3">The sequence shown here is derived from an EMBL/GenBank/DDBJ whole genome shotgun (WGS) entry which is preliminary data.</text>
</comment>
<proteinExistence type="predicted"/>
<dbReference type="InterPro" id="IPR025452">
    <property type="entry name" value="DUF4218"/>
</dbReference>
<organism evidence="3 4">
    <name type="scientific">Cinchona calisaya</name>
    <dbReference type="NCBI Taxonomy" id="153742"/>
    <lineage>
        <taxon>Eukaryota</taxon>
        <taxon>Viridiplantae</taxon>
        <taxon>Streptophyta</taxon>
        <taxon>Embryophyta</taxon>
        <taxon>Tracheophyta</taxon>
        <taxon>Spermatophyta</taxon>
        <taxon>Magnoliopsida</taxon>
        <taxon>eudicotyledons</taxon>
        <taxon>Gunneridae</taxon>
        <taxon>Pentapetalae</taxon>
        <taxon>asterids</taxon>
        <taxon>lamiids</taxon>
        <taxon>Gentianales</taxon>
        <taxon>Rubiaceae</taxon>
        <taxon>Cinchonoideae</taxon>
        <taxon>Cinchoneae</taxon>
        <taxon>Cinchona</taxon>
    </lineage>
</organism>
<dbReference type="PANTHER" id="PTHR48451">
    <property type="entry name" value="DUF4218 DOMAIN-CONTAINING PROTEIN"/>
    <property type="match status" value="1"/>
</dbReference>
<evidence type="ECO:0000259" key="2">
    <source>
        <dbReference type="Pfam" id="PF13960"/>
    </source>
</evidence>
<accession>A0ABD2ZLE0</accession>
<protein>
    <recommendedName>
        <fullName evidence="2">DUF4218 domain-containing protein</fullName>
    </recommendedName>
</protein>
<dbReference type="AlphaFoldDB" id="A0ABD2ZLE0"/>
<feature type="domain" description="DUF4218" evidence="2">
    <location>
        <begin position="4"/>
        <end position="42"/>
    </location>
</feature>
<keyword evidence="4" id="KW-1185">Reference proteome</keyword>
<dbReference type="Pfam" id="PF13960">
    <property type="entry name" value="DUF4218"/>
    <property type="match status" value="1"/>
</dbReference>
<name>A0ABD2ZLE0_9GENT</name>
<dbReference type="EMBL" id="JBJUIK010000008">
    <property type="protein sequence ID" value="KAL3520265.1"/>
    <property type="molecule type" value="Genomic_DNA"/>
</dbReference>
<evidence type="ECO:0000313" key="3">
    <source>
        <dbReference type="EMBL" id="KAL3520265.1"/>
    </source>
</evidence>